<dbReference type="AlphaFoldDB" id="A0A0P9D502"/>
<keyword evidence="1" id="KW-0808">Transferase</keyword>
<dbReference type="InterPro" id="IPR008271">
    <property type="entry name" value="Ser/Thr_kinase_AS"/>
</dbReference>
<dbReference type="SMART" id="SM00220">
    <property type="entry name" value="S_TKc"/>
    <property type="match status" value="1"/>
</dbReference>
<feature type="binding site" evidence="5">
    <location>
        <position position="50"/>
    </location>
    <ligand>
        <name>ATP</name>
        <dbReference type="ChEBI" id="CHEBI:30616"/>
    </ligand>
</feature>
<evidence type="ECO:0000259" key="7">
    <source>
        <dbReference type="PROSITE" id="PS50006"/>
    </source>
</evidence>
<sequence>MIALNDLLTPETVVPGQRDQYKILALIGRGGMGAVYRAQRLSDGTVWALKEMRSQPDAPVPEVEENRRLFEQEARLLESLHYPNLPVVAELFSYQGRPAMVMEFVPGKTLEDRMHEANAPLLEQQVLGYGIQVARVLHYLHSRPEPIIYRDLKPSNIMLTPDGVLKLIDFGVARTHKRGKSKDTVAMGSAGYAPPEQYGKGQTDARSDVYALGATLLHLLTNMPPIPLQTPAAGSIRKMNPSVDERTEGVIMRAMALDPNTRFQNMQDFEQAMAGCLDAPFVNPIDRAPPPPPVRPTPSTLTSSPVPTQPAVVPNAQPAVQPVPVPMPALPADGVTCSRCGRVNKAGARFCAGCGAPLGAPPVARMLITSPRAAWEQKLDRSPVRIGRRDPRQNHYPEIDLAEHDRGIASRNHALLERNGDYYTLTDLGSTNGTLLNGKQVVPRQPQRLRPGDRIKIGEVEMEFRGS</sequence>
<dbReference type="GO" id="GO:0005524">
    <property type="term" value="F:ATP binding"/>
    <property type="evidence" value="ECO:0007669"/>
    <property type="project" value="UniProtKB-UniRule"/>
</dbReference>
<dbReference type="PROSITE" id="PS50006">
    <property type="entry name" value="FHA_DOMAIN"/>
    <property type="match status" value="1"/>
</dbReference>
<feature type="domain" description="Protein kinase" evidence="8">
    <location>
        <begin position="21"/>
        <end position="282"/>
    </location>
</feature>
<evidence type="ECO:0000259" key="8">
    <source>
        <dbReference type="PROSITE" id="PS50011"/>
    </source>
</evidence>
<dbReference type="Gene3D" id="2.60.200.20">
    <property type="match status" value="1"/>
</dbReference>
<accession>A0A0P9D502</accession>
<dbReference type="PANTHER" id="PTHR43289:SF34">
    <property type="entry name" value="SERINE_THREONINE-PROTEIN KINASE YBDM-RELATED"/>
    <property type="match status" value="1"/>
</dbReference>
<dbReference type="SMART" id="SM00240">
    <property type="entry name" value="FHA"/>
    <property type="match status" value="1"/>
</dbReference>
<dbReference type="EMBL" id="LJCR01000381">
    <property type="protein sequence ID" value="KPV52962.1"/>
    <property type="molecule type" value="Genomic_DNA"/>
</dbReference>
<evidence type="ECO:0000256" key="4">
    <source>
        <dbReference type="ARBA" id="ARBA00022840"/>
    </source>
</evidence>
<dbReference type="Gene3D" id="3.30.200.20">
    <property type="entry name" value="Phosphorylase Kinase, domain 1"/>
    <property type="match status" value="1"/>
</dbReference>
<evidence type="ECO:0000256" key="5">
    <source>
        <dbReference type="PROSITE-ProRule" id="PRU10141"/>
    </source>
</evidence>
<comment type="caution">
    <text evidence="9">The sequence shown here is derived from an EMBL/GenBank/DDBJ whole genome shotgun (WGS) entry which is preliminary data.</text>
</comment>
<feature type="domain" description="FHA" evidence="7">
    <location>
        <begin position="384"/>
        <end position="441"/>
    </location>
</feature>
<dbReference type="CDD" id="cd14014">
    <property type="entry name" value="STKc_PknB_like"/>
    <property type="match status" value="1"/>
</dbReference>
<dbReference type="SUPFAM" id="SSF56112">
    <property type="entry name" value="Protein kinase-like (PK-like)"/>
    <property type="match status" value="1"/>
</dbReference>
<gene>
    <name evidence="9" type="ORF">SE17_12380</name>
</gene>
<evidence type="ECO:0000256" key="1">
    <source>
        <dbReference type="ARBA" id="ARBA00022679"/>
    </source>
</evidence>
<feature type="region of interest" description="Disordered" evidence="6">
    <location>
        <begin position="286"/>
        <end position="308"/>
    </location>
</feature>
<dbReference type="InterPro" id="IPR017441">
    <property type="entry name" value="Protein_kinase_ATP_BS"/>
</dbReference>
<protein>
    <submittedName>
        <fullName evidence="9">Protein kinase</fullName>
    </submittedName>
</protein>
<keyword evidence="4 5" id="KW-0067">ATP-binding</keyword>
<dbReference type="PROSITE" id="PS50011">
    <property type="entry name" value="PROTEIN_KINASE_DOM"/>
    <property type="match status" value="1"/>
</dbReference>
<evidence type="ECO:0000256" key="2">
    <source>
        <dbReference type="ARBA" id="ARBA00022741"/>
    </source>
</evidence>
<proteinExistence type="predicted"/>
<feature type="compositionally biased region" description="Pro residues" evidence="6">
    <location>
        <begin position="287"/>
        <end position="296"/>
    </location>
</feature>
<evidence type="ECO:0000256" key="3">
    <source>
        <dbReference type="ARBA" id="ARBA00022777"/>
    </source>
</evidence>
<organism evidence="9 10">
    <name type="scientific">Kouleothrix aurantiaca</name>
    <dbReference type="NCBI Taxonomy" id="186479"/>
    <lineage>
        <taxon>Bacteria</taxon>
        <taxon>Bacillati</taxon>
        <taxon>Chloroflexota</taxon>
        <taxon>Chloroflexia</taxon>
        <taxon>Chloroflexales</taxon>
        <taxon>Roseiflexineae</taxon>
        <taxon>Roseiflexaceae</taxon>
        <taxon>Kouleothrix</taxon>
    </lineage>
</organism>
<dbReference type="Pfam" id="PF00498">
    <property type="entry name" value="FHA"/>
    <property type="match status" value="1"/>
</dbReference>
<dbReference type="InterPro" id="IPR000719">
    <property type="entry name" value="Prot_kinase_dom"/>
</dbReference>
<evidence type="ECO:0000313" key="9">
    <source>
        <dbReference type="EMBL" id="KPV52962.1"/>
    </source>
</evidence>
<keyword evidence="10" id="KW-1185">Reference proteome</keyword>
<name>A0A0P9D502_9CHLR</name>
<evidence type="ECO:0000256" key="6">
    <source>
        <dbReference type="SAM" id="MobiDB-lite"/>
    </source>
</evidence>
<dbReference type="Gene3D" id="1.10.510.10">
    <property type="entry name" value="Transferase(Phosphotransferase) domain 1"/>
    <property type="match status" value="1"/>
</dbReference>
<keyword evidence="3 9" id="KW-0418">Kinase</keyword>
<dbReference type="SUPFAM" id="SSF49879">
    <property type="entry name" value="SMAD/FHA domain"/>
    <property type="match status" value="1"/>
</dbReference>
<dbReference type="Pfam" id="PF00069">
    <property type="entry name" value="Pkinase"/>
    <property type="match status" value="1"/>
</dbReference>
<dbReference type="PANTHER" id="PTHR43289">
    <property type="entry name" value="MITOGEN-ACTIVATED PROTEIN KINASE KINASE KINASE 20-RELATED"/>
    <property type="match status" value="1"/>
</dbReference>
<evidence type="ECO:0000313" key="10">
    <source>
        <dbReference type="Proteomes" id="UP000050509"/>
    </source>
</evidence>
<dbReference type="GO" id="GO:0004674">
    <property type="term" value="F:protein serine/threonine kinase activity"/>
    <property type="evidence" value="ECO:0007669"/>
    <property type="project" value="TreeGrafter"/>
</dbReference>
<reference evidence="9 10" key="1">
    <citation type="submission" date="2015-09" db="EMBL/GenBank/DDBJ databases">
        <title>Draft genome sequence of Kouleothrix aurantiaca JCM 19913.</title>
        <authorList>
            <person name="Hemp J."/>
        </authorList>
    </citation>
    <scope>NUCLEOTIDE SEQUENCE [LARGE SCALE GENOMIC DNA]</scope>
    <source>
        <strain evidence="9 10">COM-B</strain>
    </source>
</reference>
<keyword evidence="2 5" id="KW-0547">Nucleotide-binding</keyword>
<dbReference type="InterPro" id="IPR008984">
    <property type="entry name" value="SMAD_FHA_dom_sf"/>
</dbReference>
<dbReference type="InterPro" id="IPR011009">
    <property type="entry name" value="Kinase-like_dom_sf"/>
</dbReference>
<dbReference type="InterPro" id="IPR000253">
    <property type="entry name" value="FHA_dom"/>
</dbReference>
<dbReference type="PROSITE" id="PS00108">
    <property type="entry name" value="PROTEIN_KINASE_ST"/>
    <property type="match status" value="1"/>
</dbReference>
<feature type="compositionally biased region" description="Low complexity" evidence="6">
    <location>
        <begin position="297"/>
        <end position="308"/>
    </location>
</feature>
<dbReference type="PROSITE" id="PS00107">
    <property type="entry name" value="PROTEIN_KINASE_ATP"/>
    <property type="match status" value="1"/>
</dbReference>
<dbReference type="Proteomes" id="UP000050509">
    <property type="component" value="Unassembled WGS sequence"/>
</dbReference>
<dbReference type="CDD" id="cd00060">
    <property type="entry name" value="FHA"/>
    <property type="match status" value="1"/>
</dbReference>